<dbReference type="RefSeq" id="WP_188422549.1">
    <property type="nucleotide sequence ID" value="NZ_BMCK01000009.1"/>
</dbReference>
<name>A0ABQ1QKY9_9ACTN</name>
<dbReference type="EMBL" id="BMCK01000009">
    <property type="protein sequence ID" value="GGD32068.1"/>
    <property type="molecule type" value="Genomic_DNA"/>
</dbReference>
<evidence type="ECO:0000313" key="3">
    <source>
        <dbReference type="Proteomes" id="UP000630594"/>
    </source>
</evidence>
<keyword evidence="1" id="KW-0732">Signal</keyword>
<reference evidence="3" key="1">
    <citation type="journal article" date="2019" name="Int. J. Syst. Evol. Microbiol.">
        <title>The Global Catalogue of Microorganisms (GCM) 10K type strain sequencing project: providing services to taxonomists for standard genome sequencing and annotation.</title>
        <authorList>
            <consortium name="The Broad Institute Genomics Platform"/>
            <consortium name="The Broad Institute Genome Sequencing Center for Infectious Disease"/>
            <person name="Wu L."/>
            <person name="Ma J."/>
        </authorList>
    </citation>
    <scope>NUCLEOTIDE SEQUENCE [LARGE SCALE GENOMIC DNA]</scope>
    <source>
        <strain evidence="3">CCM 7403</strain>
    </source>
</reference>
<feature type="signal peptide" evidence="1">
    <location>
        <begin position="1"/>
        <end position="27"/>
    </location>
</feature>
<organism evidence="2 3">
    <name type="scientific">Nocardioides daphniae</name>
    <dbReference type="NCBI Taxonomy" id="402297"/>
    <lineage>
        <taxon>Bacteria</taxon>
        <taxon>Bacillati</taxon>
        <taxon>Actinomycetota</taxon>
        <taxon>Actinomycetes</taxon>
        <taxon>Propionibacteriales</taxon>
        <taxon>Nocardioidaceae</taxon>
        <taxon>Nocardioides</taxon>
    </lineage>
</organism>
<dbReference type="Proteomes" id="UP000630594">
    <property type="component" value="Unassembled WGS sequence"/>
</dbReference>
<feature type="chain" id="PRO_5046729121" description="Lipoprotein" evidence="1">
    <location>
        <begin position="28"/>
        <end position="169"/>
    </location>
</feature>
<dbReference type="PROSITE" id="PS51257">
    <property type="entry name" value="PROKAR_LIPOPROTEIN"/>
    <property type="match status" value="1"/>
</dbReference>
<proteinExistence type="predicted"/>
<comment type="caution">
    <text evidence="2">The sequence shown here is derived from an EMBL/GenBank/DDBJ whole genome shotgun (WGS) entry which is preliminary data.</text>
</comment>
<accession>A0ABQ1QKY9</accession>
<gene>
    <name evidence="2" type="ORF">GCM10007231_34460</name>
</gene>
<protein>
    <recommendedName>
        <fullName evidence="4">Lipoprotein</fullName>
    </recommendedName>
</protein>
<keyword evidence="3" id="KW-1185">Reference proteome</keyword>
<evidence type="ECO:0008006" key="4">
    <source>
        <dbReference type="Google" id="ProtNLM"/>
    </source>
</evidence>
<evidence type="ECO:0000256" key="1">
    <source>
        <dbReference type="SAM" id="SignalP"/>
    </source>
</evidence>
<evidence type="ECO:0000313" key="2">
    <source>
        <dbReference type="EMBL" id="GGD32068.1"/>
    </source>
</evidence>
<sequence length="169" mass="18267">MRRRNATLRPLLCAGLLSLTLLLTGCAEDEPKPKFEEPAASPTPSPVEETAEEFIKRWALLEKEMQNTGETEEYRAITPGCKACVTLADRVDAIYGAGGYIKAGGRTVVSTQPSGANEHHVIVTIKPTTYVETTGGPEQSMAGGTSEYLVTLKERESGYVLTDYVKIAS</sequence>